<proteinExistence type="predicted"/>
<accession>A0A2A7FN95</accession>
<feature type="transmembrane region" description="Helical" evidence="2">
    <location>
        <begin position="6"/>
        <end position="26"/>
    </location>
</feature>
<dbReference type="EMBL" id="NUIL01000015">
    <property type="protein sequence ID" value="PGO29155.1"/>
    <property type="molecule type" value="Genomic_DNA"/>
</dbReference>
<comment type="caution">
    <text evidence="3">The sequence shown here is derived from an EMBL/GenBank/DDBJ whole genome shotgun (WGS) entry which is preliminary data.</text>
</comment>
<feature type="region of interest" description="Disordered" evidence="1">
    <location>
        <begin position="67"/>
        <end position="92"/>
    </location>
</feature>
<evidence type="ECO:0000313" key="3">
    <source>
        <dbReference type="EMBL" id="PGO29155.1"/>
    </source>
</evidence>
<sequence length="110" mass="13741">MGKFGFAIVLLIIFMLIAYFFPEVGWLKDEIRWLKRKIFKTIFYVVMIVGGLLWYINYTDEKRHEQFENGNTYEQREQDEEYERERKEDEKREALYDEYEKRRQEESMSR</sequence>
<name>A0A2A7FN95_BACCE</name>
<evidence type="ECO:0000313" key="4">
    <source>
        <dbReference type="Proteomes" id="UP000223777"/>
    </source>
</evidence>
<evidence type="ECO:0000256" key="2">
    <source>
        <dbReference type="SAM" id="Phobius"/>
    </source>
</evidence>
<dbReference type="Proteomes" id="UP000223777">
    <property type="component" value="Unassembled WGS sequence"/>
</dbReference>
<keyword evidence="2" id="KW-0472">Membrane</keyword>
<dbReference type="AlphaFoldDB" id="A0A2A7FN95"/>
<feature type="compositionally biased region" description="Basic and acidic residues" evidence="1">
    <location>
        <begin position="83"/>
        <end position="92"/>
    </location>
</feature>
<evidence type="ECO:0000256" key="1">
    <source>
        <dbReference type="SAM" id="MobiDB-lite"/>
    </source>
</evidence>
<gene>
    <name evidence="3" type="ORF">CN984_11955</name>
</gene>
<feature type="transmembrane region" description="Helical" evidence="2">
    <location>
        <begin position="38"/>
        <end position="56"/>
    </location>
</feature>
<organism evidence="3 4">
    <name type="scientific">Bacillus cereus</name>
    <dbReference type="NCBI Taxonomy" id="1396"/>
    <lineage>
        <taxon>Bacteria</taxon>
        <taxon>Bacillati</taxon>
        <taxon>Bacillota</taxon>
        <taxon>Bacilli</taxon>
        <taxon>Bacillales</taxon>
        <taxon>Bacillaceae</taxon>
        <taxon>Bacillus</taxon>
        <taxon>Bacillus cereus group</taxon>
    </lineage>
</organism>
<reference evidence="3 4" key="1">
    <citation type="submission" date="2017-09" db="EMBL/GenBank/DDBJ databases">
        <title>Large-scale bioinformatics analysis of Bacillus genomes uncovers conserved roles of natural products in bacterial physiology.</title>
        <authorList>
            <consortium name="Agbiome Team Llc"/>
            <person name="Bleich R.M."/>
            <person name="Grubbs K.J."/>
            <person name="Santa Maria K.C."/>
            <person name="Allen S.E."/>
            <person name="Farag S."/>
            <person name="Shank E.A."/>
            <person name="Bowers A."/>
        </authorList>
    </citation>
    <scope>NUCLEOTIDE SEQUENCE [LARGE SCALE GENOMIC DNA]</scope>
    <source>
        <strain evidence="3 4">AFS050027</strain>
    </source>
</reference>
<keyword evidence="2" id="KW-0812">Transmembrane</keyword>
<dbReference type="RefSeq" id="WP_097883416.1">
    <property type="nucleotide sequence ID" value="NZ_NUIL01000015.1"/>
</dbReference>
<protein>
    <submittedName>
        <fullName evidence="3">Uncharacterized protein</fullName>
    </submittedName>
</protein>
<keyword evidence="2" id="KW-1133">Transmembrane helix</keyword>